<feature type="region of interest" description="Disordered" evidence="1">
    <location>
        <begin position="70"/>
        <end position="173"/>
    </location>
</feature>
<evidence type="ECO:0000256" key="1">
    <source>
        <dbReference type="SAM" id="MobiDB-lite"/>
    </source>
</evidence>
<name>A0A2U2N2F7_9GAMM</name>
<dbReference type="SMART" id="SM00869">
    <property type="entry name" value="Autotransporter"/>
    <property type="match status" value="1"/>
</dbReference>
<dbReference type="NCBIfam" id="TIGR01414">
    <property type="entry name" value="autotrans_barl"/>
    <property type="match status" value="1"/>
</dbReference>
<dbReference type="GO" id="GO:0019867">
    <property type="term" value="C:outer membrane"/>
    <property type="evidence" value="ECO:0007669"/>
    <property type="project" value="InterPro"/>
</dbReference>
<proteinExistence type="predicted"/>
<organism evidence="3 4">
    <name type="scientific">Sediminicurvatus halobius</name>
    <dbReference type="NCBI Taxonomy" id="2182432"/>
    <lineage>
        <taxon>Bacteria</taxon>
        <taxon>Pseudomonadati</taxon>
        <taxon>Pseudomonadota</taxon>
        <taxon>Gammaproteobacteria</taxon>
        <taxon>Chromatiales</taxon>
        <taxon>Ectothiorhodospiraceae</taxon>
        <taxon>Sediminicurvatus</taxon>
    </lineage>
</organism>
<dbReference type="Gene3D" id="2.40.128.130">
    <property type="entry name" value="Autotransporter beta-domain"/>
    <property type="match status" value="1"/>
</dbReference>
<dbReference type="InterPro" id="IPR036709">
    <property type="entry name" value="Autotransporte_beta_dom_sf"/>
</dbReference>
<accession>A0A2U2N2F7</accession>
<protein>
    <recommendedName>
        <fullName evidence="2">Autotransporter domain-containing protein</fullName>
    </recommendedName>
</protein>
<dbReference type="PROSITE" id="PS51208">
    <property type="entry name" value="AUTOTRANSPORTER"/>
    <property type="match status" value="1"/>
</dbReference>
<keyword evidence="4" id="KW-1185">Reference proteome</keyword>
<comment type="caution">
    <text evidence="3">The sequence shown here is derived from an EMBL/GenBank/DDBJ whole genome shotgun (WGS) entry which is preliminary data.</text>
</comment>
<feature type="domain" description="Autotransporter" evidence="2">
    <location>
        <begin position="441"/>
        <end position="729"/>
    </location>
</feature>
<feature type="compositionally biased region" description="Basic and acidic residues" evidence="1">
    <location>
        <begin position="10"/>
        <end position="22"/>
    </location>
</feature>
<feature type="compositionally biased region" description="Basic residues" evidence="1">
    <location>
        <begin position="267"/>
        <end position="278"/>
    </location>
</feature>
<evidence type="ECO:0000313" key="4">
    <source>
        <dbReference type="Proteomes" id="UP000245474"/>
    </source>
</evidence>
<feature type="region of interest" description="Disordered" evidence="1">
    <location>
        <begin position="258"/>
        <end position="278"/>
    </location>
</feature>
<sequence>MPRPARRAARALESKRPAHDRQSVQPRARPARHECGPAPQPGGCRTVTAGRLPGLQRGCRYIRARPLRGHQHLDAGNPRRRFSASADAGCDAPPRTRRRQHLPATGCACDTGRLRPRAAHRRPGGQQLRRPDVAALRDPGGRPRPGVPRRRAVAGHRRRRRRQRSAAGADACRSAVALPKRPQWGRRSRETFYGEDSWAVRMPMNGVSRKCAVRLTPGRIDQYLRQRAGLRHSIGAPGLLPSARGAGAQHKNILAPGDPPMKGNRSAGHRHPPVPHMSRRSSAAIKIAALLAGMAVSGAHAQISTEGITDTQRSVAEALNATCPALEERQQQEVITSGEEDLLATCSTVEGAETPAETGALLSQLAEEEVFAQGRLGTTTTREQLANVDERLTQLRGGSSGIDLTGLNVAVDGERVPPLMLASAAEGVLGVNADGEEEIGADFARWGLYLNGNITRSERDRTTRESGFDADAWGITGGADYRLTDQVVLGGSLGYSRTDTSLSSDSGGIDTEGYTASLYGTWYQAQGLYFDAIVSYGVNEYDTKRRVDTSGGPISAEGEPDGDQVAVSLDGGYDLARGPWTFGFQARAVYLEADVDGYRETPSAPGATGSGSLLEIDDQRIESFITELAVQATYAISTRVGVILPTARLGWEHQFADDERDLAARFVNDPTSTTFRIRSDSPDRDYINAGAGLSAQFAQGRSAFIFAESVLGREDVTEYSVSAGVRLEF</sequence>
<reference evidence="3 4" key="1">
    <citation type="submission" date="2018-05" db="EMBL/GenBank/DDBJ databases">
        <title>Spiribacter halobius sp. nov., a moderately halophilic bacterium isolated from marine solar saltern.</title>
        <authorList>
            <person name="Zheng W.-S."/>
            <person name="Lu D.-C."/>
            <person name="Du Z.-J."/>
        </authorList>
    </citation>
    <scope>NUCLEOTIDE SEQUENCE [LARGE SCALE GENOMIC DNA]</scope>
    <source>
        <strain evidence="3 4">E85</strain>
    </source>
</reference>
<dbReference type="SUPFAM" id="SSF103515">
    <property type="entry name" value="Autotransporter"/>
    <property type="match status" value="1"/>
</dbReference>
<gene>
    <name evidence="3" type="ORF">DEM34_09260</name>
</gene>
<evidence type="ECO:0000313" key="3">
    <source>
        <dbReference type="EMBL" id="PWG63253.1"/>
    </source>
</evidence>
<feature type="compositionally biased region" description="Basic residues" evidence="1">
    <location>
        <begin position="114"/>
        <end position="123"/>
    </location>
</feature>
<dbReference type="Proteomes" id="UP000245474">
    <property type="component" value="Unassembled WGS sequence"/>
</dbReference>
<evidence type="ECO:0000259" key="2">
    <source>
        <dbReference type="PROSITE" id="PS51208"/>
    </source>
</evidence>
<dbReference type="InterPro" id="IPR005546">
    <property type="entry name" value="Autotransporte_beta"/>
</dbReference>
<dbReference type="Pfam" id="PF03797">
    <property type="entry name" value="Autotransporter"/>
    <property type="match status" value="1"/>
</dbReference>
<feature type="compositionally biased region" description="Basic residues" evidence="1">
    <location>
        <begin position="147"/>
        <end position="164"/>
    </location>
</feature>
<dbReference type="AlphaFoldDB" id="A0A2U2N2F7"/>
<feature type="region of interest" description="Disordered" evidence="1">
    <location>
        <begin position="1"/>
        <end position="50"/>
    </location>
</feature>
<dbReference type="InterPro" id="IPR006315">
    <property type="entry name" value="OM_autotransptr_brl_dom"/>
</dbReference>
<dbReference type="EMBL" id="QFFI01000012">
    <property type="protein sequence ID" value="PWG63253.1"/>
    <property type="molecule type" value="Genomic_DNA"/>
</dbReference>